<evidence type="ECO:0000259" key="8">
    <source>
        <dbReference type="Pfam" id="PF00082"/>
    </source>
</evidence>
<name>A0A445IL59_GLYSO</name>
<dbReference type="GO" id="GO:0006508">
    <property type="term" value="P:proteolysis"/>
    <property type="evidence" value="ECO:0007669"/>
    <property type="project" value="UniProtKB-KW"/>
</dbReference>
<keyword evidence="3 10" id="KW-0645">Protease</keyword>
<dbReference type="Gene3D" id="3.30.1370.50">
    <property type="entry name" value="R3H-like domain"/>
    <property type="match status" value="1"/>
</dbReference>
<comment type="subcellular location">
    <subcellularLocation>
        <location evidence="1">Secreted</location>
    </subcellularLocation>
</comment>
<dbReference type="InterPro" id="IPR036852">
    <property type="entry name" value="Peptidase_S8/S53_dom_sf"/>
</dbReference>
<dbReference type="Pfam" id="PF12752">
    <property type="entry name" value="SUZ"/>
    <property type="match status" value="1"/>
</dbReference>
<keyword evidence="11" id="KW-1185">Reference proteome</keyword>
<evidence type="ECO:0000313" key="11">
    <source>
        <dbReference type="Proteomes" id="UP000289340"/>
    </source>
</evidence>
<feature type="compositionally biased region" description="Basic and acidic residues" evidence="7">
    <location>
        <begin position="404"/>
        <end position="416"/>
    </location>
</feature>
<comment type="caution">
    <text evidence="10">The sequence shown here is derived from an EMBL/GenBank/DDBJ whole genome shotgun (WGS) entry which is preliminary data.</text>
</comment>
<evidence type="ECO:0000256" key="5">
    <source>
        <dbReference type="ARBA" id="ARBA00022801"/>
    </source>
</evidence>
<reference evidence="10 11" key="1">
    <citation type="submission" date="2018-09" db="EMBL/GenBank/DDBJ databases">
        <title>A high-quality reference genome of wild soybean provides a powerful tool to mine soybean genomes.</title>
        <authorList>
            <person name="Xie M."/>
            <person name="Chung C.Y.L."/>
            <person name="Li M.-W."/>
            <person name="Wong F.-L."/>
            <person name="Chan T.-F."/>
            <person name="Lam H.-M."/>
        </authorList>
    </citation>
    <scope>NUCLEOTIDE SEQUENCE [LARGE SCALE GENOMIC DNA]</scope>
    <source>
        <strain evidence="11">cv. W05</strain>
        <tissue evidence="10">Hypocotyl of etiolated seedlings</tissue>
    </source>
</reference>
<evidence type="ECO:0000256" key="2">
    <source>
        <dbReference type="ARBA" id="ARBA00011073"/>
    </source>
</evidence>
<dbReference type="EMBL" id="QZWG01000010">
    <property type="protein sequence ID" value="RZB86774.1"/>
    <property type="molecule type" value="Genomic_DNA"/>
</dbReference>
<dbReference type="SUPFAM" id="SSF82708">
    <property type="entry name" value="R3H domain"/>
    <property type="match status" value="1"/>
</dbReference>
<gene>
    <name evidence="10" type="ORF">D0Y65_026740</name>
</gene>
<dbReference type="InterPro" id="IPR024771">
    <property type="entry name" value="SUZ"/>
</dbReference>
<evidence type="ECO:0000256" key="7">
    <source>
        <dbReference type="SAM" id="MobiDB-lite"/>
    </source>
</evidence>
<keyword evidence="4" id="KW-0732">Signal</keyword>
<sequence length="528" mass="58022">MTEVDGICDNQEGLACEYTSQPTASKTSRPDLLSRPHVPAKGVCVYHGGVCVVVCDEGGESVRALCCSNLADNARSSLLAECDQIDYSGKIKLSTWGSEVVVKAIGGIGTIIESEQVFEIAQMFMAPATIVNSSIGQIITNYTKSTRSPSAVIHKSHEVKIPAPFAASFSPRGPNTGSQHILKRDVAAPGINILASYTTMKSITGQKGDTQFSEFTLMSGTSMSCPHVAGVVAYVKSFHPDWNPAAIRSAIITTVKVQENSSKLDSSIWSNDLKSGFFHADPHPGNILICKGSEASHQLYWFCNISLTVISSLVWRMELDIQMFLNNADQQHFEFQHFPSSYLQLVAHRVAQHYNMQKMVQDNALDGQGSKILVWKLPETKPRPNRNSLNDANGVGTKGNPVRSVEERKEEYDRARACIFSSPRSSESGDTSSMVPMDGRNSSTSKDENETSKNPMADSKRYISVRDSCSTRVAIVRDREKDHSDPDYDRSYGRGIPASTVNLVPFNLQKAQPLFAQYDATFNQLRQM</sequence>
<dbReference type="InterPro" id="IPR036867">
    <property type="entry name" value="R3H_dom_sf"/>
</dbReference>
<evidence type="ECO:0000256" key="4">
    <source>
        <dbReference type="ARBA" id="ARBA00022729"/>
    </source>
</evidence>
<proteinExistence type="inferred from homology"/>
<protein>
    <submittedName>
        <fullName evidence="10">Subtilisin-like protease SBT4.14</fullName>
    </submittedName>
</protein>
<dbReference type="SUPFAM" id="SSF52743">
    <property type="entry name" value="Subtilisin-like"/>
    <property type="match status" value="1"/>
</dbReference>
<dbReference type="Gene3D" id="3.40.50.200">
    <property type="entry name" value="Peptidase S8/S53 domain"/>
    <property type="match status" value="1"/>
</dbReference>
<evidence type="ECO:0000256" key="1">
    <source>
        <dbReference type="ARBA" id="ARBA00004613"/>
    </source>
</evidence>
<evidence type="ECO:0000313" key="10">
    <source>
        <dbReference type="EMBL" id="RZB86774.1"/>
    </source>
</evidence>
<evidence type="ECO:0000259" key="9">
    <source>
        <dbReference type="Pfam" id="PF12752"/>
    </source>
</evidence>
<dbReference type="GO" id="GO:0005576">
    <property type="term" value="C:extracellular region"/>
    <property type="evidence" value="ECO:0007669"/>
    <property type="project" value="UniProtKB-SubCell"/>
</dbReference>
<dbReference type="AlphaFoldDB" id="A0A445IL59"/>
<feature type="region of interest" description="Disordered" evidence="7">
    <location>
        <begin position="377"/>
        <end position="459"/>
    </location>
</feature>
<dbReference type="InterPro" id="IPR000209">
    <property type="entry name" value="Peptidase_S8/S53_dom"/>
</dbReference>
<dbReference type="Pfam" id="PF00082">
    <property type="entry name" value="Peptidase_S8"/>
    <property type="match status" value="1"/>
</dbReference>
<dbReference type="InterPro" id="IPR045051">
    <property type="entry name" value="SBT"/>
</dbReference>
<dbReference type="CDD" id="cd02642">
    <property type="entry name" value="R3H_encore_like"/>
    <property type="match status" value="1"/>
</dbReference>
<dbReference type="GO" id="GO:0003676">
    <property type="term" value="F:nucleic acid binding"/>
    <property type="evidence" value="ECO:0007669"/>
    <property type="project" value="InterPro"/>
</dbReference>
<dbReference type="PANTHER" id="PTHR10795">
    <property type="entry name" value="PROPROTEIN CONVERTASE SUBTILISIN/KEXIN"/>
    <property type="match status" value="1"/>
</dbReference>
<organism evidence="10 11">
    <name type="scientific">Glycine soja</name>
    <name type="common">Wild soybean</name>
    <dbReference type="NCBI Taxonomy" id="3848"/>
    <lineage>
        <taxon>Eukaryota</taxon>
        <taxon>Viridiplantae</taxon>
        <taxon>Streptophyta</taxon>
        <taxon>Embryophyta</taxon>
        <taxon>Tracheophyta</taxon>
        <taxon>Spermatophyta</taxon>
        <taxon>Magnoliopsida</taxon>
        <taxon>eudicotyledons</taxon>
        <taxon>Gunneridae</taxon>
        <taxon>Pentapetalae</taxon>
        <taxon>rosids</taxon>
        <taxon>fabids</taxon>
        <taxon>Fabales</taxon>
        <taxon>Fabaceae</taxon>
        <taxon>Papilionoideae</taxon>
        <taxon>50 kb inversion clade</taxon>
        <taxon>NPAAA clade</taxon>
        <taxon>indigoferoid/millettioid clade</taxon>
        <taxon>Phaseoleae</taxon>
        <taxon>Glycine</taxon>
        <taxon>Glycine subgen. Soja</taxon>
    </lineage>
</organism>
<evidence type="ECO:0000256" key="3">
    <source>
        <dbReference type="ARBA" id="ARBA00022670"/>
    </source>
</evidence>
<comment type="similarity">
    <text evidence="2">Belongs to the peptidase S8 family.</text>
</comment>
<dbReference type="CDD" id="cd02120">
    <property type="entry name" value="PA_subtilisin_like"/>
    <property type="match status" value="1"/>
</dbReference>
<dbReference type="GO" id="GO:0004252">
    <property type="term" value="F:serine-type endopeptidase activity"/>
    <property type="evidence" value="ECO:0007669"/>
    <property type="project" value="InterPro"/>
</dbReference>
<feature type="domain" description="SUZ" evidence="9">
    <location>
        <begin position="383"/>
        <end position="423"/>
    </location>
</feature>
<accession>A0A445IL59</accession>
<evidence type="ECO:0000256" key="6">
    <source>
        <dbReference type="ARBA" id="ARBA00022825"/>
    </source>
</evidence>
<keyword evidence="6" id="KW-0720">Serine protease</keyword>
<dbReference type="PROSITE" id="PS00138">
    <property type="entry name" value="SUBTILASE_SER"/>
    <property type="match status" value="1"/>
</dbReference>
<feature type="domain" description="Peptidase S8/S53" evidence="8">
    <location>
        <begin position="166"/>
        <end position="258"/>
    </location>
</feature>
<keyword evidence="5" id="KW-0378">Hydrolase</keyword>
<dbReference type="Proteomes" id="UP000289340">
    <property type="component" value="Chromosome 10"/>
</dbReference>
<dbReference type="InterPro" id="IPR023828">
    <property type="entry name" value="Peptidase_S8_Ser-AS"/>
</dbReference>
<feature type="compositionally biased region" description="Polar residues" evidence="7">
    <location>
        <begin position="422"/>
        <end position="444"/>
    </location>
</feature>